<evidence type="ECO:0000313" key="1">
    <source>
        <dbReference type="EMBL" id="CCJ72315.1"/>
    </source>
</evidence>
<dbReference type="Proteomes" id="UP000009340">
    <property type="component" value="Unassembled WGS sequence"/>
</dbReference>
<name>K8A0K7_9ENTR</name>
<dbReference type="AlphaFoldDB" id="K8A0K7"/>
<gene>
    <name evidence="1" type="ORF">BN137_1680</name>
</gene>
<evidence type="ECO:0000313" key="2">
    <source>
        <dbReference type="Proteomes" id="UP000009340"/>
    </source>
</evidence>
<organism evidence="1 2">
    <name type="scientific">Cronobacter condimenti 1330</name>
    <dbReference type="NCBI Taxonomy" id="1073999"/>
    <lineage>
        <taxon>Bacteria</taxon>
        <taxon>Pseudomonadati</taxon>
        <taxon>Pseudomonadota</taxon>
        <taxon>Gammaproteobacteria</taxon>
        <taxon>Enterobacterales</taxon>
        <taxon>Enterobacteriaceae</taxon>
        <taxon>Cronobacter</taxon>
    </lineage>
</organism>
<protein>
    <submittedName>
        <fullName evidence="1">Uncharacterized protein</fullName>
    </submittedName>
</protein>
<comment type="caution">
    <text evidence="1">The sequence shown here is derived from an EMBL/GenBank/DDBJ whole genome shotgun (WGS) entry which is preliminary data.</text>
</comment>
<proteinExistence type="predicted"/>
<sequence>MLLFWSLLLDNFFQQCTAKKLISVCVAVEKTTSSPKGST</sequence>
<accession>K8A0K7</accession>
<dbReference type="EMBL" id="CAKW01000064">
    <property type="protein sequence ID" value="CCJ72315.1"/>
    <property type="molecule type" value="Genomic_DNA"/>
</dbReference>
<reference evidence="1" key="1">
    <citation type="submission" date="2012-07" db="EMBL/GenBank/DDBJ databases">
        <authorList>
            <person name="Cummings C."/>
        </authorList>
    </citation>
    <scope>NUCLEOTIDE SEQUENCE</scope>
    <source>
        <strain evidence="1">1330</strain>
    </source>
</reference>